<evidence type="ECO:0000313" key="2">
    <source>
        <dbReference type="Proteomes" id="UP001597237"/>
    </source>
</evidence>
<dbReference type="PANTHER" id="PTHR31793">
    <property type="entry name" value="4-HYDROXYBENZOYL-COA THIOESTERASE FAMILY MEMBER"/>
    <property type="match status" value="1"/>
</dbReference>
<evidence type="ECO:0000313" key="1">
    <source>
        <dbReference type="EMBL" id="MFD1785869.1"/>
    </source>
</evidence>
<keyword evidence="2" id="KW-1185">Reference proteome</keyword>
<dbReference type="RefSeq" id="WP_377283445.1">
    <property type="nucleotide sequence ID" value="NZ_JBHRSI010000009.1"/>
</dbReference>
<organism evidence="1 2">
    <name type="scientific">Phenylobacterium terrae</name>
    <dbReference type="NCBI Taxonomy" id="2665495"/>
    <lineage>
        <taxon>Bacteria</taxon>
        <taxon>Pseudomonadati</taxon>
        <taxon>Pseudomonadota</taxon>
        <taxon>Alphaproteobacteria</taxon>
        <taxon>Caulobacterales</taxon>
        <taxon>Caulobacteraceae</taxon>
        <taxon>Phenylobacterium</taxon>
    </lineage>
</organism>
<dbReference type="Pfam" id="PF13279">
    <property type="entry name" value="4HBT_2"/>
    <property type="match status" value="1"/>
</dbReference>
<name>A0ABW4N772_9CAUL</name>
<sequence>MQVLHTSAVEPTEIDALGHMNVRYYQSRALAANQALMIKLGLDPESCARRGALLINEDVYCRYHREQFVGATITVRGGVLEAGPERLRLFFELANDAKGEVAATFIIAVGLTSRTSRVRMSIPQEVLSAAEAFQVELPAHGAPRTIDLSAPRLDLAYDEVAARLSEEIADPMSRRMTRVIDAASCDEYGFLSEREDMMFGHVRSAPKPDEKWGPMTFTTDEGHRFGWASLETRNVRLEQPRVGETICSLGAEIGLHSKVRHSRRWIFNLTTGRLVSLNDNVAIALDLDARRPIEIPTKVRSELDKRHLPEFA</sequence>
<proteinExistence type="predicted"/>
<protein>
    <submittedName>
        <fullName evidence="1">Acyl-CoA thioesterase</fullName>
        <ecNumber evidence="1">3.1.2.-</ecNumber>
    </submittedName>
</protein>
<dbReference type="SUPFAM" id="SSF54637">
    <property type="entry name" value="Thioesterase/thiol ester dehydrase-isomerase"/>
    <property type="match status" value="1"/>
</dbReference>
<keyword evidence="1" id="KW-0378">Hydrolase</keyword>
<reference evidence="2" key="1">
    <citation type="journal article" date="2019" name="Int. J. Syst. Evol. Microbiol.">
        <title>The Global Catalogue of Microorganisms (GCM) 10K type strain sequencing project: providing services to taxonomists for standard genome sequencing and annotation.</title>
        <authorList>
            <consortium name="The Broad Institute Genomics Platform"/>
            <consortium name="The Broad Institute Genome Sequencing Center for Infectious Disease"/>
            <person name="Wu L."/>
            <person name="Ma J."/>
        </authorList>
    </citation>
    <scope>NUCLEOTIDE SEQUENCE [LARGE SCALE GENOMIC DNA]</scope>
    <source>
        <strain evidence="2">DFY28</strain>
    </source>
</reference>
<dbReference type="InterPro" id="IPR050563">
    <property type="entry name" value="4-hydroxybenzoyl-CoA_TE"/>
</dbReference>
<comment type="caution">
    <text evidence="1">The sequence shown here is derived from an EMBL/GenBank/DDBJ whole genome shotgun (WGS) entry which is preliminary data.</text>
</comment>
<gene>
    <name evidence="1" type="ORF">ACFSC0_20925</name>
</gene>
<dbReference type="PANTHER" id="PTHR31793:SF2">
    <property type="entry name" value="BLR1345 PROTEIN"/>
    <property type="match status" value="1"/>
</dbReference>
<dbReference type="CDD" id="cd00586">
    <property type="entry name" value="4HBT"/>
    <property type="match status" value="1"/>
</dbReference>
<dbReference type="GO" id="GO:0016787">
    <property type="term" value="F:hydrolase activity"/>
    <property type="evidence" value="ECO:0007669"/>
    <property type="project" value="UniProtKB-KW"/>
</dbReference>
<dbReference type="EMBL" id="JBHUEY010000012">
    <property type="protein sequence ID" value="MFD1785869.1"/>
    <property type="molecule type" value="Genomic_DNA"/>
</dbReference>
<dbReference type="Gene3D" id="3.10.129.10">
    <property type="entry name" value="Hotdog Thioesterase"/>
    <property type="match status" value="1"/>
</dbReference>
<accession>A0ABW4N772</accession>
<dbReference type="EC" id="3.1.2.-" evidence="1"/>
<dbReference type="InterPro" id="IPR029069">
    <property type="entry name" value="HotDog_dom_sf"/>
</dbReference>
<dbReference type="Proteomes" id="UP001597237">
    <property type="component" value="Unassembled WGS sequence"/>
</dbReference>